<dbReference type="RefSeq" id="WP_235055060.1">
    <property type="nucleotide sequence ID" value="NZ_JAKFHA010000016.1"/>
</dbReference>
<evidence type="ECO:0000313" key="2">
    <source>
        <dbReference type="EMBL" id="MCF2530393.1"/>
    </source>
</evidence>
<sequence>MNLESFRTLIGEPRLRHDVDADWTEFENDFDVRLPMDYKAFVSSYGPCILGDELVLFHPRAPAGPDAADLRWKVESHVYAYESMREWHPQSIDFVAYPQAGGYFPIGHNHMGVGWLVAVEGAEHANGPVLLDYGADQRELDMPFLEVLYRGLRGEFNGEIFSDTAVENPTYQLLWP</sequence>
<evidence type="ECO:0000313" key="3">
    <source>
        <dbReference type="Proteomes" id="UP001165378"/>
    </source>
</evidence>
<reference evidence="2" key="1">
    <citation type="submission" date="2022-01" db="EMBL/GenBank/DDBJ databases">
        <title>Genome-Based Taxonomic Classification of the Phylum Actinobacteria.</title>
        <authorList>
            <person name="Gao Y."/>
        </authorList>
    </citation>
    <scope>NUCLEOTIDE SEQUENCE</scope>
    <source>
        <strain evidence="2">KLBMP 8922</strain>
    </source>
</reference>
<dbReference type="EMBL" id="JAKFHA010000016">
    <property type="protein sequence ID" value="MCF2530393.1"/>
    <property type="molecule type" value="Genomic_DNA"/>
</dbReference>
<organism evidence="2 3">
    <name type="scientific">Yinghuangia soli</name>
    <dbReference type="NCBI Taxonomy" id="2908204"/>
    <lineage>
        <taxon>Bacteria</taxon>
        <taxon>Bacillati</taxon>
        <taxon>Actinomycetota</taxon>
        <taxon>Actinomycetes</taxon>
        <taxon>Kitasatosporales</taxon>
        <taxon>Streptomycetaceae</taxon>
        <taxon>Yinghuangia</taxon>
    </lineage>
</organism>
<name>A0AA41Q2J4_9ACTN</name>
<comment type="caution">
    <text evidence="2">The sequence shown here is derived from an EMBL/GenBank/DDBJ whole genome shotgun (WGS) entry which is preliminary data.</text>
</comment>
<dbReference type="InterPro" id="IPR018958">
    <property type="entry name" value="Knr4/Smi1-like_dom"/>
</dbReference>
<dbReference type="Pfam" id="PF09346">
    <property type="entry name" value="SMI1_KNR4"/>
    <property type="match status" value="1"/>
</dbReference>
<dbReference type="Gene3D" id="3.40.1580.10">
    <property type="entry name" value="SMI1/KNR4-like"/>
    <property type="match status" value="1"/>
</dbReference>
<dbReference type="InterPro" id="IPR037883">
    <property type="entry name" value="Knr4/Smi1-like_sf"/>
</dbReference>
<evidence type="ECO:0000259" key="1">
    <source>
        <dbReference type="Pfam" id="PF09346"/>
    </source>
</evidence>
<feature type="domain" description="Knr4/Smi1-like" evidence="1">
    <location>
        <begin position="20"/>
        <end position="130"/>
    </location>
</feature>
<accession>A0AA41Q2J4</accession>
<keyword evidence="3" id="KW-1185">Reference proteome</keyword>
<gene>
    <name evidence="2" type="ORF">LZ495_24670</name>
</gene>
<dbReference type="Proteomes" id="UP001165378">
    <property type="component" value="Unassembled WGS sequence"/>
</dbReference>
<dbReference type="AlphaFoldDB" id="A0AA41Q2J4"/>
<dbReference type="SUPFAM" id="SSF160631">
    <property type="entry name" value="SMI1/KNR4-like"/>
    <property type="match status" value="1"/>
</dbReference>
<protein>
    <submittedName>
        <fullName evidence="2">SMI1/KNR4 family protein</fullName>
    </submittedName>
</protein>
<proteinExistence type="predicted"/>